<feature type="region of interest" description="Disordered" evidence="1">
    <location>
        <begin position="46"/>
        <end position="165"/>
    </location>
</feature>
<feature type="compositionally biased region" description="Pro residues" evidence="1">
    <location>
        <begin position="94"/>
        <end position="104"/>
    </location>
</feature>
<keyword evidence="4" id="KW-1185">Reference proteome</keyword>
<keyword evidence="2" id="KW-1133">Transmembrane helix</keyword>
<dbReference type="EMBL" id="CM029051">
    <property type="protein sequence ID" value="KAG2561051.1"/>
    <property type="molecule type" value="Genomic_DNA"/>
</dbReference>
<accession>A0A8T0PG08</accession>
<feature type="transmembrane region" description="Helical" evidence="2">
    <location>
        <begin position="20"/>
        <end position="37"/>
    </location>
</feature>
<organism evidence="3 4">
    <name type="scientific">Panicum virgatum</name>
    <name type="common">Blackwell switchgrass</name>
    <dbReference type="NCBI Taxonomy" id="38727"/>
    <lineage>
        <taxon>Eukaryota</taxon>
        <taxon>Viridiplantae</taxon>
        <taxon>Streptophyta</taxon>
        <taxon>Embryophyta</taxon>
        <taxon>Tracheophyta</taxon>
        <taxon>Spermatophyta</taxon>
        <taxon>Magnoliopsida</taxon>
        <taxon>Liliopsida</taxon>
        <taxon>Poales</taxon>
        <taxon>Poaceae</taxon>
        <taxon>PACMAD clade</taxon>
        <taxon>Panicoideae</taxon>
        <taxon>Panicodae</taxon>
        <taxon>Paniceae</taxon>
        <taxon>Panicinae</taxon>
        <taxon>Panicum</taxon>
        <taxon>Panicum sect. Hiantes</taxon>
    </lineage>
</organism>
<keyword evidence="2" id="KW-0812">Transmembrane</keyword>
<evidence type="ECO:0000256" key="2">
    <source>
        <dbReference type="SAM" id="Phobius"/>
    </source>
</evidence>
<feature type="compositionally biased region" description="Low complexity" evidence="1">
    <location>
        <begin position="50"/>
        <end position="73"/>
    </location>
</feature>
<evidence type="ECO:0000256" key="1">
    <source>
        <dbReference type="SAM" id="MobiDB-lite"/>
    </source>
</evidence>
<dbReference type="EMBL" id="CM029051">
    <property type="protein sequence ID" value="KAG2561052.1"/>
    <property type="molecule type" value="Genomic_DNA"/>
</dbReference>
<dbReference type="GO" id="GO:0000723">
    <property type="term" value="P:telomere maintenance"/>
    <property type="evidence" value="ECO:0007669"/>
    <property type="project" value="TreeGrafter"/>
</dbReference>
<dbReference type="GO" id="GO:0005634">
    <property type="term" value="C:nucleus"/>
    <property type="evidence" value="ECO:0007669"/>
    <property type="project" value="TreeGrafter"/>
</dbReference>
<dbReference type="Proteomes" id="UP000823388">
    <property type="component" value="Chromosome 8K"/>
</dbReference>
<evidence type="ECO:0000313" key="3">
    <source>
        <dbReference type="EMBL" id="KAG2561051.1"/>
    </source>
</evidence>
<feature type="compositionally biased region" description="Basic and acidic residues" evidence="1">
    <location>
        <begin position="144"/>
        <end position="154"/>
    </location>
</feature>
<reference evidence="3" key="1">
    <citation type="submission" date="2020-05" db="EMBL/GenBank/DDBJ databases">
        <title>WGS assembly of Panicum virgatum.</title>
        <authorList>
            <person name="Lovell J.T."/>
            <person name="Jenkins J."/>
            <person name="Shu S."/>
            <person name="Juenger T.E."/>
            <person name="Schmutz J."/>
        </authorList>
    </citation>
    <scope>NUCLEOTIDE SEQUENCE</scope>
    <source>
        <strain evidence="3">AP13</strain>
    </source>
</reference>
<keyword evidence="2" id="KW-0472">Membrane</keyword>
<dbReference type="PANTHER" id="PTHR22928:SF3">
    <property type="entry name" value="TELOMERE-ASSOCIATED PROTEIN RIF1"/>
    <property type="match status" value="1"/>
</dbReference>
<protein>
    <submittedName>
        <fullName evidence="3">Uncharacterized protein</fullName>
    </submittedName>
</protein>
<gene>
    <name evidence="3" type="ORF">PVAP13_8KG107900</name>
</gene>
<name>A0A8T0PG08_PANVG</name>
<comment type="caution">
    <text evidence="3">The sequence shown here is derived from an EMBL/GenBank/DDBJ whole genome shotgun (WGS) entry which is preliminary data.</text>
</comment>
<sequence>MTQTRSPRRAPLPPLLRVRFSSLSPVPLALPFFYFFTTIQRFRRPASPISSATPRSPTSLRRPSRSSTAAPPAIVWDPCRNDQVQTRAPSRRGPAPPAPVPPGELQPEDPSSVNLWYPCRTGQLQTRDPSRRGPALPAPAPPRRAADVRARRPGDSLQPPCRVLDSTTSGRLGETVRRWSLLYAWLLHLQRACTDDHSAAADLTAEFPLRSYSATRLTLTRPSRPPRSSASASCSTTPSSSLPSQMAQAVLDTLVQLIMNTRVKSVCNLEIWCISVQQLEPLIIEDRADQVVTAIVHALNNPFPCQQDLRELRLS</sequence>
<feature type="region of interest" description="Disordered" evidence="1">
    <location>
        <begin position="216"/>
        <end position="242"/>
    </location>
</feature>
<proteinExistence type="predicted"/>
<evidence type="ECO:0000313" key="4">
    <source>
        <dbReference type="Proteomes" id="UP000823388"/>
    </source>
</evidence>
<dbReference type="AlphaFoldDB" id="A0A8T0PG08"/>
<dbReference type="PANTHER" id="PTHR22928">
    <property type="entry name" value="TELOMERE-ASSOCIATED PROTEIN RIF1"/>
    <property type="match status" value="1"/>
</dbReference>
<dbReference type="OrthoDB" id="5399929at2759"/>